<dbReference type="PANTHER" id="PTHR43027:SF2">
    <property type="entry name" value="TRANSPORT PERMEASE PROTEIN"/>
    <property type="match status" value="1"/>
</dbReference>
<dbReference type="InterPro" id="IPR000412">
    <property type="entry name" value="ABC_2_transport"/>
</dbReference>
<evidence type="ECO:0000313" key="7">
    <source>
        <dbReference type="EMBL" id="RKQ90607.1"/>
    </source>
</evidence>
<protein>
    <recommendedName>
        <fullName evidence="5">Transport permease protein</fullName>
    </recommendedName>
</protein>
<evidence type="ECO:0000256" key="5">
    <source>
        <dbReference type="RuleBase" id="RU361157"/>
    </source>
</evidence>
<dbReference type="GO" id="GO:0140359">
    <property type="term" value="F:ABC-type transporter activity"/>
    <property type="evidence" value="ECO:0007669"/>
    <property type="project" value="InterPro"/>
</dbReference>
<proteinExistence type="inferred from homology"/>
<keyword evidence="4 5" id="KW-0472">Membrane</keyword>
<comment type="caution">
    <text evidence="7">The sequence shown here is derived from an EMBL/GenBank/DDBJ whole genome shotgun (WGS) entry which is preliminary data.</text>
</comment>
<dbReference type="OrthoDB" id="3217868at2"/>
<dbReference type="InterPro" id="IPR047817">
    <property type="entry name" value="ABC2_TM_bact-type"/>
</dbReference>
<comment type="caution">
    <text evidence="5">Lacks conserved residue(s) required for the propagation of feature annotation.</text>
</comment>
<gene>
    <name evidence="7" type="ORF">C8N24_0419</name>
</gene>
<evidence type="ECO:0000259" key="6">
    <source>
        <dbReference type="PROSITE" id="PS51012"/>
    </source>
</evidence>
<feature type="transmembrane region" description="Helical" evidence="5">
    <location>
        <begin position="220"/>
        <end position="240"/>
    </location>
</feature>
<comment type="subcellular location">
    <subcellularLocation>
        <location evidence="5">Cell membrane</location>
        <topology evidence="5">Multi-pass membrane protein</topology>
    </subcellularLocation>
    <subcellularLocation>
        <location evidence="1">Membrane</location>
        <topology evidence="1">Multi-pass membrane protein</topology>
    </subcellularLocation>
</comment>
<sequence length="243" mass="25588">MIELIRTEARLTLREPIGIAFSLLLPLAIVLAFGLSASAAQPDPELDDQVPLDTILPSLALALAFGMAAIFMLPGFMADYRMRGVLRRLSTTPVHPAKLLAAQVVVQGVVALISVPLVLGLATALGMNLPEAPLALIAVILLGGAALFAVGTLVSAVAPDAKVGYVYSAAFFFPSLFFAGIWLPKEQMPGWLSRFGDFTPLGAFRESLENAFTGAGQDPLMLLTLAVTAVGAGTVAARVFRWE</sequence>
<keyword evidence="5" id="KW-0813">Transport</keyword>
<dbReference type="EMBL" id="RBIL01000001">
    <property type="protein sequence ID" value="RKQ90607.1"/>
    <property type="molecule type" value="Genomic_DNA"/>
</dbReference>
<feature type="transmembrane region" description="Helical" evidence="5">
    <location>
        <begin position="165"/>
        <end position="183"/>
    </location>
</feature>
<dbReference type="InterPro" id="IPR013525">
    <property type="entry name" value="ABC2_TM"/>
</dbReference>
<dbReference type="InterPro" id="IPR052902">
    <property type="entry name" value="ABC-2_transporter"/>
</dbReference>
<feature type="transmembrane region" description="Helical" evidence="5">
    <location>
        <begin position="99"/>
        <end position="122"/>
    </location>
</feature>
<feature type="transmembrane region" description="Helical" evidence="5">
    <location>
        <begin position="134"/>
        <end position="158"/>
    </location>
</feature>
<dbReference type="GO" id="GO:0043190">
    <property type="term" value="C:ATP-binding cassette (ABC) transporter complex"/>
    <property type="evidence" value="ECO:0007669"/>
    <property type="project" value="InterPro"/>
</dbReference>
<dbReference type="AlphaFoldDB" id="A0A660L6G6"/>
<name>A0A660L6G6_9ACTN</name>
<dbReference type="RefSeq" id="WP_121247497.1">
    <property type="nucleotide sequence ID" value="NZ_RBIL01000001.1"/>
</dbReference>
<keyword evidence="8" id="KW-1185">Reference proteome</keyword>
<accession>A0A660L6G6</accession>
<dbReference type="PROSITE" id="PS51012">
    <property type="entry name" value="ABC_TM2"/>
    <property type="match status" value="1"/>
</dbReference>
<keyword evidence="5" id="KW-1003">Cell membrane</keyword>
<dbReference type="PANTHER" id="PTHR43027">
    <property type="entry name" value="DOXORUBICIN RESISTANCE ABC TRANSPORTER PERMEASE PROTEIN DRRC-RELATED"/>
    <property type="match status" value="1"/>
</dbReference>
<reference evidence="7 8" key="1">
    <citation type="submission" date="2018-10" db="EMBL/GenBank/DDBJ databases">
        <title>Genomic Encyclopedia of Archaeal and Bacterial Type Strains, Phase II (KMG-II): from individual species to whole genera.</title>
        <authorList>
            <person name="Goeker M."/>
        </authorList>
    </citation>
    <scope>NUCLEOTIDE SEQUENCE [LARGE SCALE GENOMIC DNA]</scope>
    <source>
        <strain evidence="7 8">DSM 14954</strain>
    </source>
</reference>
<evidence type="ECO:0000256" key="1">
    <source>
        <dbReference type="ARBA" id="ARBA00004141"/>
    </source>
</evidence>
<comment type="similarity">
    <text evidence="5">Belongs to the ABC-2 integral membrane protein family.</text>
</comment>
<evidence type="ECO:0000256" key="4">
    <source>
        <dbReference type="ARBA" id="ARBA00023136"/>
    </source>
</evidence>
<dbReference type="Pfam" id="PF01061">
    <property type="entry name" value="ABC2_membrane"/>
    <property type="match status" value="1"/>
</dbReference>
<dbReference type="Proteomes" id="UP000278962">
    <property type="component" value="Unassembled WGS sequence"/>
</dbReference>
<evidence type="ECO:0000256" key="2">
    <source>
        <dbReference type="ARBA" id="ARBA00022692"/>
    </source>
</evidence>
<evidence type="ECO:0000313" key="8">
    <source>
        <dbReference type="Proteomes" id="UP000278962"/>
    </source>
</evidence>
<keyword evidence="2 5" id="KW-0812">Transmembrane</keyword>
<organism evidence="7 8">
    <name type="scientific">Solirubrobacter pauli</name>
    <dbReference type="NCBI Taxonomy" id="166793"/>
    <lineage>
        <taxon>Bacteria</taxon>
        <taxon>Bacillati</taxon>
        <taxon>Actinomycetota</taxon>
        <taxon>Thermoleophilia</taxon>
        <taxon>Solirubrobacterales</taxon>
        <taxon>Solirubrobacteraceae</taxon>
        <taxon>Solirubrobacter</taxon>
    </lineage>
</organism>
<feature type="domain" description="ABC transmembrane type-2" evidence="6">
    <location>
        <begin position="17"/>
        <end position="243"/>
    </location>
</feature>
<evidence type="ECO:0000256" key="3">
    <source>
        <dbReference type="ARBA" id="ARBA00022989"/>
    </source>
</evidence>
<keyword evidence="3 5" id="KW-1133">Transmembrane helix</keyword>
<feature type="transmembrane region" description="Helical" evidence="5">
    <location>
        <begin position="55"/>
        <end position="78"/>
    </location>
</feature>
<dbReference type="PIRSF" id="PIRSF006648">
    <property type="entry name" value="DrrB"/>
    <property type="match status" value="1"/>
</dbReference>